<dbReference type="RefSeq" id="WP_150027971.1">
    <property type="nucleotide sequence ID" value="NZ_JADMOJ010000021.1"/>
</dbReference>
<dbReference type="GO" id="GO:0016757">
    <property type="term" value="F:glycosyltransferase activity"/>
    <property type="evidence" value="ECO:0007669"/>
    <property type="project" value="InterPro"/>
</dbReference>
<evidence type="ECO:0000313" key="2">
    <source>
        <dbReference type="EMBL" id="MDB2001127.1"/>
    </source>
</evidence>
<evidence type="ECO:0000259" key="1">
    <source>
        <dbReference type="Pfam" id="PF00534"/>
    </source>
</evidence>
<protein>
    <submittedName>
        <fullName evidence="2">Glycosyltransferase family 4 protein</fullName>
    </submittedName>
</protein>
<reference evidence="2" key="1">
    <citation type="submission" date="2023-01" db="EMBL/GenBank/DDBJ databases">
        <title>Human gut microbiome strain richness.</title>
        <authorList>
            <person name="Chen-Liaw A."/>
        </authorList>
    </citation>
    <scope>NUCLEOTIDE SEQUENCE</scope>
    <source>
        <strain evidence="2">B1_m1001713B170214d0_201011</strain>
    </source>
</reference>
<dbReference type="EMBL" id="JAQLGM010000032">
    <property type="protein sequence ID" value="MDB2001127.1"/>
    <property type="molecule type" value="Genomic_DNA"/>
</dbReference>
<dbReference type="InterPro" id="IPR001296">
    <property type="entry name" value="Glyco_trans_1"/>
</dbReference>
<dbReference type="Pfam" id="PF00534">
    <property type="entry name" value="Glycos_transf_1"/>
    <property type="match status" value="1"/>
</dbReference>
<dbReference type="PANTHER" id="PTHR45947">
    <property type="entry name" value="SULFOQUINOVOSYL TRANSFERASE SQD2"/>
    <property type="match status" value="1"/>
</dbReference>
<dbReference type="PANTHER" id="PTHR45947:SF3">
    <property type="entry name" value="SULFOQUINOVOSYL TRANSFERASE SQD2"/>
    <property type="match status" value="1"/>
</dbReference>
<dbReference type="SUPFAM" id="SSF53756">
    <property type="entry name" value="UDP-Glycosyltransferase/glycogen phosphorylase"/>
    <property type="match status" value="1"/>
</dbReference>
<feature type="domain" description="Glycosyl transferase family 1" evidence="1">
    <location>
        <begin position="214"/>
        <end position="378"/>
    </location>
</feature>
<dbReference type="InterPro" id="IPR050194">
    <property type="entry name" value="Glycosyltransferase_grp1"/>
</dbReference>
<dbReference type="Gene3D" id="3.40.50.2000">
    <property type="entry name" value="Glycogen Phosphorylase B"/>
    <property type="match status" value="2"/>
</dbReference>
<gene>
    <name evidence="2" type="ORF">PM006_13035</name>
</gene>
<sequence>MRKIAVITQGVKLHDEKGYTRFAYIANFLTENGFKVDLITSSFQHWEKTQRNLREFNQDLKYNVIFIEEPGYKKNIDLRRIKSHRVFADNLKKYLVNKSYDLVYFEIPPNNMARVAVDYAEKMGIPCIADVNDLWPEAMKMILDIPLISDILFYPLKKDAENVYKRVSGVIGTSQEYADRPHKYNCRSIPQKVVYVGNDLDEFDAGVKEYTETIIKDETEFWVTYAGTLGKSYDISTLIYASSEILKRGYKNIKIKILGNGPTQEELKKIADSHSCYVEFLGYMPYKKMAAYLKKSDIVVNSFVKKAPQSIVTKIGDYLASGTPMINTCSSREFKNKVEHDLFGVNVEAENVQALADKIIYLYENKELCGEFRKNARQVAEREFDRKNSYKEIVNLINDLIGEDKNVN</sequence>
<dbReference type="CDD" id="cd03794">
    <property type="entry name" value="GT4_WbuB-like"/>
    <property type="match status" value="1"/>
</dbReference>
<comment type="caution">
    <text evidence="2">The sequence shown here is derived from an EMBL/GenBank/DDBJ whole genome shotgun (WGS) entry which is preliminary data.</text>
</comment>
<dbReference type="AlphaFoldDB" id="A0AAW6AZL8"/>
<name>A0AAW6AZL8_CLOSY</name>
<dbReference type="Proteomes" id="UP001300871">
    <property type="component" value="Unassembled WGS sequence"/>
</dbReference>
<dbReference type="GeneID" id="57969529"/>
<proteinExistence type="predicted"/>
<organism evidence="2 3">
    <name type="scientific">Clostridium symbiosum</name>
    <name type="common">Bacteroides symbiosus</name>
    <dbReference type="NCBI Taxonomy" id="1512"/>
    <lineage>
        <taxon>Bacteria</taxon>
        <taxon>Bacillati</taxon>
        <taxon>Bacillota</taxon>
        <taxon>Clostridia</taxon>
        <taxon>Lachnospirales</taxon>
        <taxon>Lachnospiraceae</taxon>
        <taxon>Otoolea</taxon>
    </lineage>
</organism>
<evidence type="ECO:0000313" key="3">
    <source>
        <dbReference type="Proteomes" id="UP001300871"/>
    </source>
</evidence>
<accession>A0AAW6AZL8</accession>